<evidence type="ECO:0000313" key="2">
    <source>
        <dbReference type="EMBL" id="AGG68097.1"/>
    </source>
</evidence>
<dbReference type="PATRIC" id="fig|1121353.3.peg.2732"/>
<gene>
    <name evidence="2" type="ORF">H924_13540</name>
</gene>
<evidence type="ECO:0000313" key="3">
    <source>
        <dbReference type="Proteomes" id="UP000011760"/>
    </source>
</evidence>
<evidence type="ECO:0000256" key="1">
    <source>
        <dbReference type="SAM" id="MobiDB-lite"/>
    </source>
</evidence>
<dbReference type="RefSeq" id="WP_015453158.1">
    <property type="nucleotide sequence ID" value="NC_020553.1"/>
</dbReference>
<dbReference type="KEGG" id="ccn:H924_13540"/>
<keyword evidence="3" id="KW-1185">Reference proteome</keyword>
<protein>
    <submittedName>
        <fullName evidence="2">Uncharacterized protein</fullName>
    </submittedName>
</protein>
<dbReference type="AlphaFoldDB" id="M1UWL1"/>
<proteinExistence type="predicted"/>
<keyword evidence="2" id="KW-0614">Plasmid</keyword>
<reference evidence="2 3" key="1">
    <citation type="submission" date="2013-02" db="EMBL/GenBank/DDBJ databases">
        <title>The complete genome sequence of Corynebacterium callunae DSM 20147.</title>
        <authorList>
            <person name="Ruckert C."/>
            <person name="Albersmeier A."/>
            <person name="Kalinowski J."/>
        </authorList>
    </citation>
    <scope>NUCLEOTIDE SEQUENCE [LARGE SCALE GENOMIC DNA]</scope>
    <source>
        <strain evidence="2 3">DSM 20147</strain>
        <plasmid evidence="2 3">pCC2</plasmid>
    </source>
</reference>
<dbReference type="EMBL" id="CP004356">
    <property type="protein sequence ID" value="AGG68097.1"/>
    <property type="molecule type" value="Genomic_DNA"/>
</dbReference>
<dbReference type="OrthoDB" id="10009282at2"/>
<feature type="compositionally biased region" description="Polar residues" evidence="1">
    <location>
        <begin position="197"/>
        <end position="206"/>
    </location>
</feature>
<geneLocation type="plasmid" evidence="2 3">
    <name>pCC2</name>
</geneLocation>
<organism evidence="2 3">
    <name type="scientific">Corynebacterium callunae DSM 20147</name>
    <dbReference type="NCBI Taxonomy" id="1121353"/>
    <lineage>
        <taxon>Bacteria</taxon>
        <taxon>Bacillati</taxon>
        <taxon>Actinomycetota</taxon>
        <taxon>Actinomycetes</taxon>
        <taxon>Mycobacteriales</taxon>
        <taxon>Corynebacteriaceae</taxon>
        <taxon>Corynebacterium</taxon>
    </lineage>
</organism>
<sequence length="217" mass="24096">MSTQDFDTQLAETFRVIANSTAYPRPGRGRSIRPGKNALRRMKLGRLVQDYRVEISERQRTDLSDRSWKELADELDRRQLPQAARQVREGDHRGEMAITTVMASSTLAVLSIGAEKFTNEDQQNAELERMIDSHAEELGSAELPAELDRERDALSEAEYIADLEEVGADQAAIDAELFASEIAGDQPGVAMNPYSGLDSSSEQSPQIDLAENVEVEL</sequence>
<name>M1UWL1_9CORY</name>
<dbReference type="HOGENOM" id="CLU_1270514_0_0_11"/>
<dbReference type="Proteomes" id="UP000011760">
    <property type="component" value="Plasmid pCC2"/>
</dbReference>
<accession>M1UWL1</accession>
<feature type="region of interest" description="Disordered" evidence="1">
    <location>
        <begin position="182"/>
        <end position="217"/>
    </location>
</feature>